<dbReference type="Proteomes" id="UP001385499">
    <property type="component" value="Unassembled WGS sequence"/>
</dbReference>
<dbReference type="EMBL" id="JBAKIA010000016">
    <property type="protein sequence ID" value="MEJ8476205.1"/>
    <property type="molecule type" value="Genomic_DNA"/>
</dbReference>
<evidence type="ECO:0000259" key="1">
    <source>
        <dbReference type="Pfam" id="PF07811"/>
    </source>
</evidence>
<reference evidence="2 3" key="1">
    <citation type="submission" date="2024-02" db="EMBL/GenBank/DDBJ databases">
        <title>Roseibium algae sp. nov., isolated from marine alga (Grateloupia sp.), showing potential in myo-inositol conversion.</title>
        <authorList>
            <person name="Wang Y."/>
        </authorList>
    </citation>
    <scope>NUCLEOTIDE SEQUENCE [LARGE SCALE GENOMIC DNA]</scope>
    <source>
        <strain evidence="2 3">H3510</strain>
    </source>
</reference>
<evidence type="ECO:0000313" key="3">
    <source>
        <dbReference type="Proteomes" id="UP001385499"/>
    </source>
</evidence>
<proteinExistence type="predicted"/>
<comment type="caution">
    <text evidence="2">The sequence shown here is derived from an EMBL/GenBank/DDBJ whole genome shotgun (WGS) entry which is preliminary data.</text>
</comment>
<dbReference type="InterPro" id="IPR012495">
    <property type="entry name" value="TadE-like_dom"/>
</dbReference>
<keyword evidence="3" id="KW-1185">Reference proteome</keyword>
<protein>
    <submittedName>
        <fullName evidence="2">TadE/TadG family type IV pilus assembly protein</fullName>
    </submittedName>
</protein>
<organism evidence="2 3">
    <name type="scientific">Roseibium algae</name>
    <dbReference type="NCBI Taxonomy" id="3123038"/>
    <lineage>
        <taxon>Bacteria</taxon>
        <taxon>Pseudomonadati</taxon>
        <taxon>Pseudomonadota</taxon>
        <taxon>Alphaproteobacteria</taxon>
        <taxon>Hyphomicrobiales</taxon>
        <taxon>Stappiaceae</taxon>
        <taxon>Roseibium</taxon>
    </lineage>
</organism>
<name>A0ABU8TRN5_9HYPH</name>
<gene>
    <name evidence="2" type="ORF">V6575_19105</name>
</gene>
<dbReference type="RefSeq" id="WP_340276612.1">
    <property type="nucleotide sequence ID" value="NZ_JBAKIA010000016.1"/>
</dbReference>
<feature type="domain" description="TadE-like" evidence="1">
    <location>
        <begin position="20"/>
        <end position="57"/>
    </location>
</feature>
<evidence type="ECO:0000313" key="2">
    <source>
        <dbReference type="EMBL" id="MEJ8476205.1"/>
    </source>
</evidence>
<accession>A0ABU8TRN5</accession>
<dbReference type="Pfam" id="PF07811">
    <property type="entry name" value="TadE"/>
    <property type="match status" value="1"/>
</dbReference>
<sequence length="191" mass="20729">MLRKIFNRRIHRFAVDKTAVAAVEFALILPFLLLLLIGMAETTSALNQDRRVSQVASSVTDLVAQSKSMSSNDMTDIMKAVGAIMAPYNSAALEVIVASVTFDDEGEPKVDWSVNKDGNTPDTWIKGQKPPIDIPETISIAGTSLVFGSASYKFIPKFAGLSDSIFPGAALIQMGDHYFLKPRITATVTFN</sequence>